<dbReference type="InParanoid" id="A0A317XG18"/>
<evidence type="ECO:0000313" key="2">
    <source>
        <dbReference type="Proteomes" id="UP000246740"/>
    </source>
</evidence>
<dbReference type="AlphaFoldDB" id="A0A317XG18"/>
<proteinExistence type="predicted"/>
<dbReference type="Gene3D" id="3.60.130.30">
    <property type="match status" value="1"/>
</dbReference>
<name>A0A317XG18_9BASI</name>
<evidence type="ECO:0000313" key="1">
    <source>
        <dbReference type="EMBL" id="PWY96817.1"/>
    </source>
</evidence>
<dbReference type="OrthoDB" id="2550051at2759"/>
<reference evidence="1 2" key="1">
    <citation type="journal article" date="2018" name="Mol. Biol. Evol.">
        <title>Broad Genomic Sampling Reveals a Smut Pathogenic Ancestry of the Fungal Clade Ustilaginomycotina.</title>
        <authorList>
            <person name="Kijpornyongpan T."/>
            <person name="Mondo S.J."/>
            <person name="Barry K."/>
            <person name="Sandor L."/>
            <person name="Lee J."/>
            <person name="Lipzen A."/>
            <person name="Pangilinan J."/>
            <person name="LaButti K."/>
            <person name="Hainaut M."/>
            <person name="Henrissat B."/>
            <person name="Grigoriev I.V."/>
            <person name="Spatafora J.W."/>
            <person name="Aime M.C."/>
        </authorList>
    </citation>
    <scope>NUCLEOTIDE SEQUENCE [LARGE SCALE GENOMIC DNA]</scope>
    <source>
        <strain evidence="1 2">MCA 3645</strain>
    </source>
</reference>
<keyword evidence="2" id="KW-1185">Reference proteome</keyword>
<evidence type="ECO:0008006" key="3">
    <source>
        <dbReference type="Google" id="ProtNLM"/>
    </source>
</evidence>
<organism evidence="1 2">
    <name type="scientific">Testicularia cyperi</name>
    <dbReference type="NCBI Taxonomy" id="1882483"/>
    <lineage>
        <taxon>Eukaryota</taxon>
        <taxon>Fungi</taxon>
        <taxon>Dikarya</taxon>
        <taxon>Basidiomycota</taxon>
        <taxon>Ustilaginomycotina</taxon>
        <taxon>Ustilaginomycetes</taxon>
        <taxon>Ustilaginales</taxon>
        <taxon>Anthracoideaceae</taxon>
        <taxon>Testicularia</taxon>
    </lineage>
</organism>
<dbReference type="Proteomes" id="UP000246740">
    <property type="component" value="Unassembled WGS sequence"/>
</dbReference>
<accession>A0A317XG18</accession>
<protein>
    <recommendedName>
        <fullName evidence="3">Fe2OG dioxygenase domain-containing protein</fullName>
    </recommendedName>
</protein>
<sequence>MQDFLNQPCVQRIQAYCNKRFFESFPEHASFYRTVGGSQHFKPYQAFKWGPCFPSLAINEEVNAISAPHRDRRDFLQGLAGVLSIGSYKRMTLNFHEAKVTLELPPGSLCFFPSHVLHHYNTPVEDGETRGSLTMFMSTDVVKWAGYGGKACETPQEVKNNFKAHCHSQWSLFQTIDHKKH</sequence>
<dbReference type="EMBL" id="KZ819271">
    <property type="protein sequence ID" value="PWY96817.1"/>
    <property type="molecule type" value="Genomic_DNA"/>
</dbReference>
<gene>
    <name evidence="1" type="ORF">BCV70DRAFT_196669</name>
</gene>